<keyword evidence="3" id="KW-1185">Reference proteome</keyword>
<dbReference type="AlphaFoldDB" id="A0AAD1TR99"/>
<evidence type="ECO:0000256" key="1">
    <source>
        <dbReference type="SAM" id="MobiDB-lite"/>
    </source>
</evidence>
<feature type="non-terminal residue" evidence="2">
    <location>
        <position position="1"/>
    </location>
</feature>
<feature type="region of interest" description="Disordered" evidence="1">
    <location>
        <begin position="1"/>
        <end position="72"/>
    </location>
</feature>
<protein>
    <submittedName>
        <fullName evidence="2">Uncharacterized protein</fullName>
    </submittedName>
</protein>
<comment type="caution">
    <text evidence="2">The sequence shown here is derived from an EMBL/GenBank/DDBJ whole genome shotgun (WGS) entry which is preliminary data.</text>
</comment>
<dbReference type="EMBL" id="CAKOES020000091">
    <property type="protein sequence ID" value="CAH2329917.1"/>
    <property type="molecule type" value="Genomic_DNA"/>
</dbReference>
<feature type="non-terminal residue" evidence="2">
    <location>
        <position position="113"/>
    </location>
</feature>
<evidence type="ECO:0000313" key="2">
    <source>
        <dbReference type="EMBL" id="CAH2329917.1"/>
    </source>
</evidence>
<dbReference type="Proteomes" id="UP001295444">
    <property type="component" value="Unassembled WGS sequence"/>
</dbReference>
<name>A0AAD1TR99_PELCU</name>
<organism evidence="2 3">
    <name type="scientific">Pelobates cultripes</name>
    <name type="common">Western spadefoot toad</name>
    <dbReference type="NCBI Taxonomy" id="61616"/>
    <lineage>
        <taxon>Eukaryota</taxon>
        <taxon>Metazoa</taxon>
        <taxon>Chordata</taxon>
        <taxon>Craniata</taxon>
        <taxon>Vertebrata</taxon>
        <taxon>Euteleostomi</taxon>
        <taxon>Amphibia</taxon>
        <taxon>Batrachia</taxon>
        <taxon>Anura</taxon>
        <taxon>Pelobatoidea</taxon>
        <taxon>Pelobatidae</taxon>
        <taxon>Pelobates</taxon>
    </lineage>
</organism>
<gene>
    <name evidence="2" type="ORF">PECUL_23A035908</name>
</gene>
<sequence>RSSSCYSTHMGRSRRTEHPQTPRDPLPSSQQGPMDGFLQHPRGAAGGNENPGPTPQSPRSPTSIGGGEASTLDRISEELRVITAAMATKADLLTLTTTIQDALRAEMAGIRTE</sequence>
<reference evidence="2" key="1">
    <citation type="submission" date="2022-03" db="EMBL/GenBank/DDBJ databases">
        <authorList>
            <person name="Alioto T."/>
            <person name="Alioto T."/>
            <person name="Gomez Garrido J."/>
        </authorList>
    </citation>
    <scope>NUCLEOTIDE SEQUENCE</scope>
</reference>
<proteinExistence type="predicted"/>
<accession>A0AAD1TR99</accession>
<evidence type="ECO:0000313" key="3">
    <source>
        <dbReference type="Proteomes" id="UP001295444"/>
    </source>
</evidence>